<dbReference type="RefSeq" id="WP_183799016.1">
    <property type="nucleotide sequence ID" value="NZ_JACIEE010000001.1"/>
</dbReference>
<evidence type="ECO:0000256" key="6">
    <source>
        <dbReference type="SAM" id="Phobius"/>
    </source>
</evidence>
<dbReference type="GO" id="GO:0005886">
    <property type="term" value="C:plasma membrane"/>
    <property type="evidence" value="ECO:0007669"/>
    <property type="project" value="UniProtKB-SubCell"/>
</dbReference>
<dbReference type="GO" id="GO:0033228">
    <property type="term" value="P:cysteine export across plasma membrane"/>
    <property type="evidence" value="ECO:0007669"/>
    <property type="project" value="TreeGrafter"/>
</dbReference>
<evidence type="ECO:0000256" key="3">
    <source>
        <dbReference type="ARBA" id="ARBA00022692"/>
    </source>
</evidence>
<evidence type="ECO:0000313" key="8">
    <source>
        <dbReference type="Proteomes" id="UP000574761"/>
    </source>
</evidence>
<sequence>MITAFVLTSMVILLTPGPTNTVLAASGAAFGLSRARLLPLAEAAGYALAISFFVSFAAMVKDLWWALPALKIVAACWLAYSAVRLWTTSPDMVGAARGSAFARVFLTTLVNPKAMIVGTMMIPQSSPDEMASRIAIFIALSSLAGLGWVALGAALPGGVRRHSYKGAAFVLGGFSLYALTSALA</sequence>
<keyword evidence="5 6" id="KW-0472">Membrane</keyword>
<dbReference type="PANTHER" id="PTHR30086">
    <property type="entry name" value="ARGININE EXPORTER PROTEIN ARGO"/>
    <property type="match status" value="1"/>
</dbReference>
<accession>A0A7W6GHU8</accession>
<evidence type="ECO:0000256" key="4">
    <source>
        <dbReference type="ARBA" id="ARBA00022989"/>
    </source>
</evidence>
<feature type="transmembrane region" description="Helical" evidence="6">
    <location>
        <begin position="63"/>
        <end position="80"/>
    </location>
</feature>
<keyword evidence="4 6" id="KW-1133">Transmembrane helix</keyword>
<keyword evidence="3 6" id="KW-0812">Transmembrane</keyword>
<organism evidence="7 8">
    <name type="scientific">Mycoplana azooxidifex</name>
    <dbReference type="NCBI Taxonomy" id="1636188"/>
    <lineage>
        <taxon>Bacteria</taxon>
        <taxon>Pseudomonadati</taxon>
        <taxon>Pseudomonadota</taxon>
        <taxon>Alphaproteobacteria</taxon>
        <taxon>Hyphomicrobiales</taxon>
        <taxon>Rhizobiaceae</taxon>
        <taxon>Mycoplana</taxon>
    </lineage>
</organism>
<dbReference type="AlphaFoldDB" id="A0A7W6GHU8"/>
<feature type="transmembrane region" description="Helical" evidence="6">
    <location>
        <begin position="40"/>
        <end position="58"/>
    </location>
</feature>
<evidence type="ECO:0000313" key="7">
    <source>
        <dbReference type="EMBL" id="MBB3975498.1"/>
    </source>
</evidence>
<dbReference type="Proteomes" id="UP000574761">
    <property type="component" value="Unassembled WGS sequence"/>
</dbReference>
<evidence type="ECO:0000256" key="1">
    <source>
        <dbReference type="ARBA" id="ARBA00004651"/>
    </source>
</evidence>
<keyword evidence="8" id="KW-1185">Reference proteome</keyword>
<feature type="transmembrane region" description="Helical" evidence="6">
    <location>
        <begin position="134"/>
        <end position="154"/>
    </location>
</feature>
<reference evidence="7 8" key="1">
    <citation type="submission" date="2020-08" db="EMBL/GenBank/DDBJ databases">
        <title>Genomic Encyclopedia of Type Strains, Phase IV (KMG-IV): sequencing the most valuable type-strain genomes for metagenomic binning, comparative biology and taxonomic classification.</title>
        <authorList>
            <person name="Goeker M."/>
        </authorList>
    </citation>
    <scope>NUCLEOTIDE SEQUENCE [LARGE SCALE GENOMIC DNA]</scope>
    <source>
        <strain evidence="7 8">DSM 100211</strain>
    </source>
</reference>
<dbReference type="GO" id="GO:0015171">
    <property type="term" value="F:amino acid transmembrane transporter activity"/>
    <property type="evidence" value="ECO:0007669"/>
    <property type="project" value="TreeGrafter"/>
</dbReference>
<comment type="subcellular location">
    <subcellularLocation>
        <location evidence="1">Cell membrane</location>
        <topology evidence="1">Multi-pass membrane protein</topology>
    </subcellularLocation>
</comment>
<keyword evidence="2" id="KW-1003">Cell membrane</keyword>
<comment type="caution">
    <text evidence="7">The sequence shown here is derived from an EMBL/GenBank/DDBJ whole genome shotgun (WGS) entry which is preliminary data.</text>
</comment>
<dbReference type="EMBL" id="JACIEE010000001">
    <property type="protein sequence ID" value="MBB3975498.1"/>
    <property type="molecule type" value="Genomic_DNA"/>
</dbReference>
<protein>
    <submittedName>
        <fullName evidence="7">Threonine/homoserine/homoserine lactone efflux protein</fullName>
    </submittedName>
</protein>
<name>A0A7W6GHU8_9HYPH</name>
<dbReference type="PANTHER" id="PTHR30086:SF20">
    <property type="entry name" value="ARGININE EXPORTER PROTEIN ARGO-RELATED"/>
    <property type="match status" value="1"/>
</dbReference>
<dbReference type="InterPro" id="IPR001123">
    <property type="entry name" value="LeuE-type"/>
</dbReference>
<evidence type="ECO:0000256" key="5">
    <source>
        <dbReference type="ARBA" id="ARBA00023136"/>
    </source>
</evidence>
<feature type="transmembrane region" description="Helical" evidence="6">
    <location>
        <begin position="100"/>
        <end position="122"/>
    </location>
</feature>
<proteinExistence type="predicted"/>
<gene>
    <name evidence="7" type="ORF">GGQ64_000674</name>
</gene>
<evidence type="ECO:0000256" key="2">
    <source>
        <dbReference type="ARBA" id="ARBA00022475"/>
    </source>
</evidence>
<feature type="transmembrane region" description="Helical" evidence="6">
    <location>
        <begin position="166"/>
        <end position="183"/>
    </location>
</feature>